<gene>
    <name evidence="3" type="ORF">SAMN05660918_0591</name>
</gene>
<accession>A0A1H6QK47</accession>
<feature type="domain" description="PIN like" evidence="2">
    <location>
        <begin position="45"/>
        <end position="276"/>
    </location>
</feature>
<proteinExistence type="predicted"/>
<dbReference type="Pfam" id="PF18476">
    <property type="entry name" value="PIN_8"/>
    <property type="match status" value="1"/>
</dbReference>
<dbReference type="AlphaFoldDB" id="A0A1H6QK47"/>
<sequence>MKNITKENSYLAKQNITSIADYTECLQKLSTNFEEEMALKTATPIFLDTNVLLRYYSISFTAREKLLDFIKSNSSRIVLSTQVQLEFIKNREDVIQRFFEQVTNKIPKDFNSDVVNKMNVFLEQHKIVLKDYPFVETGIKKHQTELEDLLKKLNENADLKRKEYVNLIVKDDFLDIIKTCQLYDSLTHDEFEIIKKDFDLLSKNISNENLDAIYNKPHAVFPGLGDIKNKPLDPYGDYIIFHEIMKYMMNSKCDCIFLTFDNSKGDWMSKNKSQHFHYVQNMYANTGQILYILDAERTLGDLLNVDIESLVVSDIATSILSIKDIEGLSLKFKIFTEVSKSQVTQRIIDELILNGYQTIEDVQRDLRIAIPAIRKYRELIGPHLSNVGIIRIGLRIVNSLYNIKINPNGETENISDDDLKKYKSFQKYLL</sequence>
<dbReference type="Proteomes" id="UP000199702">
    <property type="component" value="Unassembled WGS sequence"/>
</dbReference>
<evidence type="ECO:0000313" key="4">
    <source>
        <dbReference type="Proteomes" id="UP000199702"/>
    </source>
</evidence>
<evidence type="ECO:0000259" key="2">
    <source>
        <dbReference type="Pfam" id="PF18476"/>
    </source>
</evidence>
<evidence type="ECO:0000256" key="1">
    <source>
        <dbReference type="SAM" id="Coils"/>
    </source>
</evidence>
<dbReference type="OrthoDB" id="9182727at2"/>
<dbReference type="RefSeq" id="WP_091307628.1">
    <property type="nucleotide sequence ID" value="NZ_CBCSJU010000001.1"/>
</dbReference>
<feature type="coiled-coil region" evidence="1">
    <location>
        <begin position="139"/>
        <end position="170"/>
    </location>
</feature>
<evidence type="ECO:0000313" key="3">
    <source>
        <dbReference type="EMBL" id="SEI44108.1"/>
    </source>
</evidence>
<name>A0A1H6QK47_9FLAO</name>
<protein>
    <recommendedName>
        <fullName evidence="2">PIN like domain-containing protein</fullName>
    </recommendedName>
</protein>
<keyword evidence="4" id="KW-1185">Reference proteome</keyword>
<keyword evidence="1" id="KW-0175">Coiled coil</keyword>
<organism evidence="3 4">
    <name type="scientific">Flavobacterium terrigena</name>
    <dbReference type="NCBI Taxonomy" id="402734"/>
    <lineage>
        <taxon>Bacteria</taxon>
        <taxon>Pseudomonadati</taxon>
        <taxon>Bacteroidota</taxon>
        <taxon>Flavobacteriia</taxon>
        <taxon>Flavobacteriales</taxon>
        <taxon>Flavobacteriaceae</taxon>
        <taxon>Flavobacterium</taxon>
    </lineage>
</organism>
<dbReference type="InterPro" id="IPR041578">
    <property type="entry name" value="PIN_8"/>
</dbReference>
<dbReference type="EMBL" id="FNYA01000001">
    <property type="protein sequence ID" value="SEI44108.1"/>
    <property type="molecule type" value="Genomic_DNA"/>
</dbReference>
<dbReference type="STRING" id="402734.SAMN05660918_0591"/>
<reference evidence="4" key="1">
    <citation type="submission" date="2016-10" db="EMBL/GenBank/DDBJ databases">
        <authorList>
            <person name="Varghese N."/>
            <person name="Submissions S."/>
        </authorList>
    </citation>
    <scope>NUCLEOTIDE SEQUENCE [LARGE SCALE GENOMIC DNA]</scope>
    <source>
        <strain evidence="4">DSM 17934</strain>
    </source>
</reference>